<dbReference type="STRING" id="1802619.A2797_00165"/>
<comment type="caution">
    <text evidence="1">The sequence shown here is derived from an EMBL/GenBank/DDBJ whole genome shotgun (WGS) entry which is preliminary data.</text>
</comment>
<dbReference type="AlphaFoldDB" id="A0A1F4VAL4"/>
<dbReference type="InterPro" id="IPR003789">
    <property type="entry name" value="Asn/Gln_tRNA_amidoTrase-B-like"/>
</dbReference>
<dbReference type="EMBL" id="MEVC01000023">
    <property type="protein sequence ID" value="OGC54189.1"/>
    <property type="molecule type" value="Genomic_DNA"/>
</dbReference>
<reference evidence="1 2" key="1">
    <citation type="journal article" date="2016" name="Nat. Commun.">
        <title>Thousands of microbial genomes shed light on interconnected biogeochemical processes in an aquifer system.</title>
        <authorList>
            <person name="Anantharaman K."/>
            <person name="Brown C.T."/>
            <person name="Hug L.A."/>
            <person name="Sharon I."/>
            <person name="Castelle C.J."/>
            <person name="Probst A.J."/>
            <person name="Thomas B.C."/>
            <person name="Singh A."/>
            <person name="Wilkins M.J."/>
            <person name="Karaoz U."/>
            <person name="Brodie E.L."/>
            <person name="Williams K.H."/>
            <person name="Hubbard S.S."/>
            <person name="Banfield J.F."/>
        </authorList>
    </citation>
    <scope>NUCLEOTIDE SEQUENCE [LARGE SCALE GENOMIC DNA]</scope>
</reference>
<dbReference type="InterPro" id="IPR019004">
    <property type="entry name" value="YqeY/Aim41"/>
</dbReference>
<dbReference type="GO" id="GO:0016884">
    <property type="term" value="F:carbon-nitrogen ligase activity, with glutamine as amido-N-donor"/>
    <property type="evidence" value="ECO:0007669"/>
    <property type="project" value="InterPro"/>
</dbReference>
<dbReference type="Gene3D" id="1.10.1510.10">
    <property type="entry name" value="Uncharacterised protein YqeY/AIM41 PF09424, N-terminal domain"/>
    <property type="match status" value="1"/>
</dbReference>
<dbReference type="GO" id="GO:0016740">
    <property type="term" value="F:transferase activity"/>
    <property type="evidence" value="ECO:0007669"/>
    <property type="project" value="UniProtKB-KW"/>
</dbReference>
<dbReference type="SUPFAM" id="SSF89095">
    <property type="entry name" value="GatB/YqeY motif"/>
    <property type="match status" value="1"/>
</dbReference>
<accession>A0A1F4VAL4</accession>
<dbReference type="Gene3D" id="1.10.10.410">
    <property type="match status" value="1"/>
</dbReference>
<dbReference type="Pfam" id="PF09424">
    <property type="entry name" value="YqeY"/>
    <property type="match status" value="1"/>
</dbReference>
<proteinExistence type="predicted"/>
<evidence type="ECO:0000313" key="2">
    <source>
        <dbReference type="Proteomes" id="UP000179005"/>
    </source>
</evidence>
<name>A0A1F4VAL4_UNCKA</name>
<dbReference type="InterPro" id="IPR042184">
    <property type="entry name" value="YqeY/Aim41_N"/>
</dbReference>
<keyword evidence="1" id="KW-0808">Transferase</keyword>
<protein>
    <submittedName>
        <fullName evidence="1">Glutamyl-tRNA amidotransferase</fullName>
    </submittedName>
</protein>
<sequence>MDTLSKIKEDLITALKSGETFKAETLRYVIAAIHNAEIAKGKDAQLSEEELIQVLQKQVKQRQESIEAYQKGGRSDLAEKEQKESDLIKTYLPAQMSEEEIRTLAQEAVKGSGASGPADMGKVMAVLMPKVKGKADGATVSRIVRESLVARS</sequence>
<dbReference type="Proteomes" id="UP000179005">
    <property type="component" value="Unassembled WGS sequence"/>
</dbReference>
<dbReference type="InterPro" id="IPR023168">
    <property type="entry name" value="GatB_Yqey_C_2"/>
</dbReference>
<dbReference type="PANTHER" id="PTHR28055">
    <property type="entry name" value="ALTERED INHERITANCE OF MITOCHONDRIA PROTEIN 41, MITOCHONDRIAL"/>
    <property type="match status" value="1"/>
</dbReference>
<evidence type="ECO:0000313" key="1">
    <source>
        <dbReference type="EMBL" id="OGC54189.1"/>
    </source>
</evidence>
<gene>
    <name evidence="1" type="ORF">A2797_00165</name>
</gene>
<dbReference type="PANTHER" id="PTHR28055:SF1">
    <property type="entry name" value="ALTERED INHERITANCE OF MITOCHONDRIA PROTEIN 41, MITOCHONDRIAL"/>
    <property type="match status" value="1"/>
</dbReference>
<organism evidence="1 2">
    <name type="scientific">candidate division WWE3 bacterium RIFCSPHIGHO2_01_FULL_48_15</name>
    <dbReference type="NCBI Taxonomy" id="1802619"/>
    <lineage>
        <taxon>Bacteria</taxon>
        <taxon>Katanobacteria</taxon>
    </lineage>
</organism>